<organism evidence="1 2">
    <name type="scientific">Croceitalea marina</name>
    <dbReference type="NCBI Taxonomy" id="1775166"/>
    <lineage>
        <taxon>Bacteria</taxon>
        <taxon>Pseudomonadati</taxon>
        <taxon>Bacteroidota</taxon>
        <taxon>Flavobacteriia</taxon>
        <taxon>Flavobacteriales</taxon>
        <taxon>Flavobacteriaceae</taxon>
        <taxon>Croceitalea</taxon>
    </lineage>
</organism>
<evidence type="ECO:0000313" key="1">
    <source>
        <dbReference type="EMBL" id="MFD2588341.1"/>
    </source>
</evidence>
<keyword evidence="2" id="KW-1185">Reference proteome</keyword>
<accession>A0ABW5MZU3</accession>
<comment type="caution">
    <text evidence="1">The sequence shown here is derived from an EMBL/GenBank/DDBJ whole genome shotgun (WGS) entry which is preliminary data.</text>
</comment>
<name>A0ABW5MZU3_9FLAO</name>
<protein>
    <submittedName>
        <fullName evidence="1">Uncharacterized protein</fullName>
    </submittedName>
</protein>
<gene>
    <name evidence="1" type="ORF">ACFSQJ_15495</name>
</gene>
<sequence length="152" mass="17590">MRIKGIIKAGYGVASGKGKDERYPEGTLKRQFKYFLELGLDLSNYFMGTINLDISPYTYELGEPKHFFEEINWSKHIPPENFYFFDVSLHFQGKVHQGLIYMPDPKTKEEHVQKPSILELLLPKVEGLNYGQAVDIEINEHQLNIIQLNIST</sequence>
<proteinExistence type="predicted"/>
<evidence type="ECO:0000313" key="2">
    <source>
        <dbReference type="Proteomes" id="UP001597526"/>
    </source>
</evidence>
<dbReference type="Proteomes" id="UP001597526">
    <property type="component" value="Unassembled WGS sequence"/>
</dbReference>
<dbReference type="RefSeq" id="WP_377767871.1">
    <property type="nucleotide sequence ID" value="NZ_JBHULB010000077.1"/>
</dbReference>
<dbReference type="EMBL" id="JBHULB010000077">
    <property type="protein sequence ID" value="MFD2588341.1"/>
    <property type="molecule type" value="Genomic_DNA"/>
</dbReference>
<reference evidence="2" key="1">
    <citation type="journal article" date="2019" name="Int. J. Syst. Evol. Microbiol.">
        <title>The Global Catalogue of Microorganisms (GCM) 10K type strain sequencing project: providing services to taxonomists for standard genome sequencing and annotation.</title>
        <authorList>
            <consortium name="The Broad Institute Genomics Platform"/>
            <consortium name="The Broad Institute Genome Sequencing Center for Infectious Disease"/>
            <person name="Wu L."/>
            <person name="Ma J."/>
        </authorList>
    </citation>
    <scope>NUCLEOTIDE SEQUENCE [LARGE SCALE GENOMIC DNA]</scope>
    <source>
        <strain evidence="2">KCTC 52368</strain>
    </source>
</reference>